<keyword evidence="9" id="KW-0694">RNA-binding</keyword>
<dbReference type="GeneID" id="20205167"/>
<dbReference type="FunCoup" id="T1F8L8">
    <property type="interactions" value="1916"/>
</dbReference>
<keyword evidence="6" id="KW-0479">Metal-binding</keyword>
<dbReference type="InterPro" id="IPR032828">
    <property type="entry name" value="PolyA_RNA-bd"/>
</dbReference>
<proteinExistence type="inferred from homology"/>
<comment type="cofactor">
    <cofactor evidence="1">
        <name>Mg(2+)</name>
        <dbReference type="ChEBI" id="CHEBI:18420"/>
    </cofactor>
</comment>
<feature type="domain" description="Poly A polymerase head" evidence="10">
    <location>
        <begin position="48"/>
        <end position="150"/>
    </location>
</feature>
<keyword evidence="5" id="KW-0548">Nucleotidyltransferase</keyword>
<evidence type="ECO:0000256" key="2">
    <source>
        <dbReference type="ARBA" id="ARBA00007265"/>
    </source>
</evidence>
<dbReference type="OrthoDB" id="445712at2759"/>
<dbReference type="GO" id="GO:0005739">
    <property type="term" value="C:mitochondrion"/>
    <property type="evidence" value="ECO:0000318"/>
    <property type="project" value="GO_Central"/>
</dbReference>
<dbReference type="AlphaFoldDB" id="T1F8L8"/>
<dbReference type="SUPFAM" id="SSF81301">
    <property type="entry name" value="Nucleotidyltransferase"/>
    <property type="match status" value="1"/>
</dbReference>
<dbReference type="InterPro" id="IPR002646">
    <property type="entry name" value="PolA_pol_head_dom"/>
</dbReference>
<dbReference type="Pfam" id="PF12627">
    <property type="entry name" value="PolyA_pol_RNAbd"/>
    <property type="match status" value="1"/>
</dbReference>
<dbReference type="EnsemblMetazoa" id="HelroT174911">
    <property type="protein sequence ID" value="HelroP174911"/>
    <property type="gene ID" value="HelroG174911"/>
</dbReference>
<protein>
    <recommendedName>
        <fullName evidence="15">Poly A polymerase head domain-containing protein</fullName>
    </recommendedName>
</protein>
<keyword evidence="7" id="KW-0547">Nucleotide-binding</keyword>
<dbReference type="STRING" id="6412.T1F8L8"/>
<evidence type="ECO:0000256" key="7">
    <source>
        <dbReference type="ARBA" id="ARBA00022741"/>
    </source>
</evidence>
<reference evidence="14" key="1">
    <citation type="submission" date="2012-12" db="EMBL/GenBank/DDBJ databases">
        <authorList>
            <person name="Hellsten U."/>
            <person name="Grimwood J."/>
            <person name="Chapman J.A."/>
            <person name="Shapiro H."/>
            <person name="Aerts A."/>
            <person name="Otillar R.P."/>
            <person name="Terry A.Y."/>
            <person name="Boore J.L."/>
            <person name="Simakov O."/>
            <person name="Marletaz F."/>
            <person name="Cho S.-J."/>
            <person name="Edsinger-Gonzales E."/>
            <person name="Havlak P."/>
            <person name="Kuo D.-H."/>
            <person name="Larsson T."/>
            <person name="Lv J."/>
            <person name="Arendt D."/>
            <person name="Savage R."/>
            <person name="Osoegawa K."/>
            <person name="de Jong P."/>
            <person name="Lindberg D.R."/>
            <person name="Seaver E.C."/>
            <person name="Weisblat D.A."/>
            <person name="Putnam N.H."/>
            <person name="Grigoriev I.V."/>
            <person name="Rokhsar D.S."/>
        </authorList>
    </citation>
    <scope>NUCLEOTIDE SEQUENCE</scope>
</reference>
<evidence type="ECO:0000313" key="13">
    <source>
        <dbReference type="EnsemblMetazoa" id="HelroP174911"/>
    </source>
</evidence>
<evidence type="ECO:0000256" key="1">
    <source>
        <dbReference type="ARBA" id="ARBA00001946"/>
    </source>
</evidence>
<dbReference type="InParanoid" id="T1F8L8"/>
<evidence type="ECO:0000259" key="11">
    <source>
        <dbReference type="Pfam" id="PF12627"/>
    </source>
</evidence>
<dbReference type="GO" id="GO:0016779">
    <property type="term" value="F:nucleotidyltransferase activity"/>
    <property type="evidence" value="ECO:0007669"/>
    <property type="project" value="UniProtKB-KW"/>
</dbReference>
<dbReference type="PANTHER" id="PTHR46173:SF1">
    <property type="entry name" value="CCA TRNA NUCLEOTIDYLTRANSFERASE 1, MITOCHONDRIAL"/>
    <property type="match status" value="1"/>
</dbReference>
<evidence type="ECO:0000256" key="9">
    <source>
        <dbReference type="RuleBase" id="RU003953"/>
    </source>
</evidence>
<dbReference type="GO" id="GO:1990180">
    <property type="term" value="P:mitochondrial tRNA 3'-end processing"/>
    <property type="evidence" value="ECO:0000318"/>
    <property type="project" value="GO_Central"/>
</dbReference>
<dbReference type="CDD" id="cd05398">
    <property type="entry name" value="NT_ClassII-CCAase"/>
    <property type="match status" value="1"/>
</dbReference>
<accession>T1F8L8</accession>
<dbReference type="GO" id="GO:0000166">
    <property type="term" value="F:nucleotide binding"/>
    <property type="evidence" value="ECO:0007669"/>
    <property type="project" value="UniProtKB-KW"/>
</dbReference>
<dbReference type="GO" id="GO:0046872">
    <property type="term" value="F:metal ion binding"/>
    <property type="evidence" value="ECO:0007669"/>
    <property type="project" value="UniProtKB-KW"/>
</dbReference>
<dbReference type="Gene3D" id="3.30.460.10">
    <property type="entry name" value="Beta Polymerase, domain 2"/>
    <property type="match status" value="1"/>
</dbReference>
<evidence type="ECO:0000256" key="5">
    <source>
        <dbReference type="ARBA" id="ARBA00022695"/>
    </source>
</evidence>
<evidence type="ECO:0000256" key="4">
    <source>
        <dbReference type="ARBA" id="ARBA00022694"/>
    </source>
</evidence>
<dbReference type="InterPro" id="IPR050264">
    <property type="entry name" value="Bact_CCA-adding_enz_type3_sf"/>
</dbReference>
<evidence type="ECO:0000256" key="3">
    <source>
        <dbReference type="ARBA" id="ARBA00022679"/>
    </source>
</evidence>
<evidence type="ECO:0000256" key="6">
    <source>
        <dbReference type="ARBA" id="ARBA00022723"/>
    </source>
</evidence>
<dbReference type="CTD" id="20205167"/>
<evidence type="ECO:0008006" key="15">
    <source>
        <dbReference type="Google" id="ProtNLM"/>
    </source>
</evidence>
<dbReference type="Gene3D" id="1.10.3090.10">
    <property type="entry name" value="cca-adding enzyme, domain 2"/>
    <property type="match status" value="1"/>
</dbReference>
<dbReference type="PANTHER" id="PTHR46173">
    <property type="entry name" value="CCA TRNA NUCLEOTIDYLTRANSFERASE 1, MITOCHONDRIAL"/>
    <property type="match status" value="1"/>
</dbReference>
<reference evidence="12 14" key="2">
    <citation type="journal article" date="2013" name="Nature">
        <title>Insights into bilaterian evolution from three spiralian genomes.</title>
        <authorList>
            <person name="Simakov O."/>
            <person name="Marletaz F."/>
            <person name="Cho S.J."/>
            <person name="Edsinger-Gonzales E."/>
            <person name="Havlak P."/>
            <person name="Hellsten U."/>
            <person name="Kuo D.H."/>
            <person name="Larsson T."/>
            <person name="Lv J."/>
            <person name="Arendt D."/>
            <person name="Savage R."/>
            <person name="Osoegawa K."/>
            <person name="de Jong P."/>
            <person name="Grimwood J."/>
            <person name="Chapman J.A."/>
            <person name="Shapiro H."/>
            <person name="Aerts A."/>
            <person name="Otillar R.P."/>
            <person name="Terry A.Y."/>
            <person name="Boore J.L."/>
            <person name="Grigoriev I.V."/>
            <person name="Lindberg D.R."/>
            <person name="Seaver E.C."/>
            <person name="Weisblat D.A."/>
            <person name="Putnam N.H."/>
            <person name="Rokhsar D.S."/>
        </authorList>
    </citation>
    <scope>NUCLEOTIDE SEQUENCE</scope>
</reference>
<dbReference type="InterPro" id="IPR043519">
    <property type="entry name" value="NT_sf"/>
</dbReference>
<keyword evidence="3 9" id="KW-0808">Transferase</keyword>
<dbReference type="GO" id="GO:0000049">
    <property type="term" value="F:tRNA binding"/>
    <property type="evidence" value="ECO:0000318"/>
    <property type="project" value="GO_Central"/>
</dbReference>
<dbReference type="RefSeq" id="XP_009020592.1">
    <property type="nucleotide sequence ID" value="XM_009022344.1"/>
</dbReference>
<dbReference type="KEGG" id="hro:HELRODRAFT_174911"/>
<dbReference type="EMBL" id="AMQM01005079">
    <property type="status" value="NOT_ANNOTATED_CDS"/>
    <property type="molecule type" value="Genomic_DNA"/>
</dbReference>
<reference evidence="13" key="3">
    <citation type="submission" date="2015-06" db="UniProtKB">
        <authorList>
            <consortium name="EnsemblMetazoa"/>
        </authorList>
    </citation>
    <scope>IDENTIFICATION</scope>
</reference>
<organism evidence="13 14">
    <name type="scientific">Helobdella robusta</name>
    <name type="common">Californian leech</name>
    <dbReference type="NCBI Taxonomy" id="6412"/>
    <lineage>
        <taxon>Eukaryota</taxon>
        <taxon>Metazoa</taxon>
        <taxon>Spiralia</taxon>
        <taxon>Lophotrochozoa</taxon>
        <taxon>Annelida</taxon>
        <taxon>Clitellata</taxon>
        <taxon>Hirudinea</taxon>
        <taxon>Rhynchobdellida</taxon>
        <taxon>Glossiphoniidae</taxon>
        <taxon>Helobdella</taxon>
    </lineage>
</organism>
<evidence type="ECO:0000313" key="14">
    <source>
        <dbReference type="Proteomes" id="UP000015101"/>
    </source>
</evidence>
<dbReference type="SUPFAM" id="SSF81891">
    <property type="entry name" value="Poly A polymerase C-terminal region-like"/>
    <property type="match status" value="1"/>
</dbReference>
<keyword evidence="14" id="KW-1185">Reference proteome</keyword>
<sequence length="453" mass="51649">MTSSLSSSTATPLKKQFKKLDSPEFKSLFTPELDFLAKLFNKNGFEIRIAGGAVRDLILGKVADDIDFATTATPKQMIAMFEKEEIRMINNKGERHGTITCRINDKENFEITTLRFDVETDGRHAEVQFTTDWMLDAQRRDLTINSIFYGRIAKDAESHDADILKAIQSNSAGLASISGERMWLELKKIMMGNHVDSLMRVMNDLNLTVHIFTGFIDELNFDELSHVWKSCKDLNPLPMTLISAMFNSLEQLSTLHARIKMSKDELQLGQFILQHRIDPVFQKTRLQQNGPTYDANASGESKKDMKKMKLENNFLNDDATLHAENTENKILSEGKILSDKQVGDDLAEPKKSAMLIKCEDLLVEEPSNLLKAKSRILELLKYFNLRDALKQFGDWTPPKFPVSGVRLIEVGVPKGPQFSRELSRLKEIWKQSRFTKTEEELLQCVKIKKKIAE</sequence>
<comment type="similarity">
    <text evidence="2 9">Belongs to the tRNA nucleotidyltransferase/poly(A) polymerase family.</text>
</comment>
<dbReference type="Proteomes" id="UP000015101">
    <property type="component" value="Unassembled WGS sequence"/>
</dbReference>
<feature type="domain" description="tRNA nucleotidyltransferase/poly(A) polymerase RNA and SrmB- binding" evidence="11">
    <location>
        <begin position="161"/>
        <end position="213"/>
    </location>
</feature>
<dbReference type="eggNOG" id="KOG2159">
    <property type="taxonomic scope" value="Eukaryota"/>
</dbReference>
<evidence type="ECO:0000259" key="10">
    <source>
        <dbReference type="Pfam" id="PF01743"/>
    </source>
</evidence>
<dbReference type="HOGENOM" id="CLU_015961_2_0_1"/>
<name>T1F8L8_HELRO</name>
<gene>
    <name evidence="13" type="primary">20205167</name>
    <name evidence="12" type="ORF">HELRODRAFT_174911</name>
</gene>
<keyword evidence="4" id="KW-0819">tRNA processing</keyword>
<keyword evidence="8" id="KW-0460">Magnesium</keyword>
<dbReference type="GO" id="GO:0001680">
    <property type="term" value="P:tRNA 3'-terminal CCA addition"/>
    <property type="evidence" value="ECO:0000318"/>
    <property type="project" value="GO_Central"/>
</dbReference>
<evidence type="ECO:0000313" key="12">
    <source>
        <dbReference type="EMBL" id="ESO01356.1"/>
    </source>
</evidence>
<dbReference type="EMBL" id="KB096785">
    <property type="protein sequence ID" value="ESO01356.1"/>
    <property type="molecule type" value="Genomic_DNA"/>
</dbReference>
<dbReference type="Pfam" id="PF01743">
    <property type="entry name" value="PolyA_pol"/>
    <property type="match status" value="1"/>
</dbReference>
<evidence type="ECO:0000256" key="8">
    <source>
        <dbReference type="ARBA" id="ARBA00022842"/>
    </source>
</evidence>